<evidence type="ECO:0000256" key="4">
    <source>
        <dbReference type="ARBA" id="ARBA00022490"/>
    </source>
</evidence>
<dbReference type="Gene3D" id="3.40.190.80">
    <property type="match status" value="1"/>
</dbReference>
<reference evidence="13 14" key="1">
    <citation type="submission" date="2018-05" db="EMBL/GenBank/DDBJ databases">
        <title>Draft genome of Methanospirillum lacunae Ki8-1.</title>
        <authorList>
            <person name="Dueholm M.S."/>
            <person name="Nielsen P.H."/>
            <person name="Bakmann L.F."/>
            <person name="Otzen D.E."/>
        </authorList>
    </citation>
    <scope>NUCLEOTIDE SEQUENCE [LARGE SCALE GENOMIC DNA]</scope>
    <source>
        <strain evidence="13 14">Ki8-1</strain>
    </source>
</reference>
<dbReference type="PRINTS" id="PR00115">
    <property type="entry name" value="F16BPHPHTASE"/>
</dbReference>
<dbReference type="SUPFAM" id="SSF56655">
    <property type="entry name" value="Carbohydrate phosphatase"/>
    <property type="match status" value="1"/>
</dbReference>
<dbReference type="OrthoDB" id="146513at2157"/>
<proteinExistence type="inferred from homology"/>
<feature type="binding site" evidence="9">
    <location>
        <position position="99"/>
    </location>
    <ligand>
        <name>Mg(2+)</name>
        <dbReference type="ChEBI" id="CHEBI:18420"/>
        <label>2</label>
    </ligand>
</feature>
<dbReference type="GeneID" id="97549969"/>
<dbReference type="PANTHER" id="PTHR11556:SF35">
    <property type="entry name" value="SEDOHEPTULOSE-1,7-BISPHOSPHATASE, CHLOROPLASTIC"/>
    <property type="match status" value="1"/>
</dbReference>
<dbReference type="PANTHER" id="PTHR11556">
    <property type="entry name" value="FRUCTOSE-1,6-BISPHOSPHATASE-RELATED"/>
    <property type="match status" value="1"/>
</dbReference>
<evidence type="ECO:0000256" key="1">
    <source>
        <dbReference type="ARBA" id="ARBA00001273"/>
    </source>
</evidence>
<dbReference type="InterPro" id="IPR020548">
    <property type="entry name" value="Fructose_bisphosphatase_AS"/>
</dbReference>
<dbReference type="PIRSF" id="PIRSF000904">
    <property type="entry name" value="FBPtase_SBPase"/>
    <property type="match status" value="1"/>
</dbReference>
<feature type="binding site" evidence="9">
    <location>
        <position position="101"/>
    </location>
    <ligand>
        <name>Mg(2+)</name>
        <dbReference type="ChEBI" id="CHEBI:18420"/>
        <label>1</label>
    </ligand>
</feature>
<comment type="pathway">
    <text evidence="2">Carbohydrate biosynthesis; Calvin cycle.</text>
</comment>
<dbReference type="Pfam" id="PF18913">
    <property type="entry name" value="FBPase_C"/>
    <property type="match status" value="1"/>
</dbReference>
<comment type="caution">
    <text evidence="13">The sequence shown here is derived from an EMBL/GenBank/DDBJ whole genome shotgun (WGS) entry which is preliminary data.</text>
</comment>
<keyword evidence="5 9" id="KW-0479">Metal-binding</keyword>
<dbReference type="Proteomes" id="UP000245657">
    <property type="component" value="Unassembled WGS sequence"/>
</dbReference>
<feature type="binding site" evidence="9">
    <location>
        <position position="210"/>
    </location>
    <ligand>
        <name>substrate</name>
    </ligand>
</feature>
<evidence type="ECO:0000256" key="6">
    <source>
        <dbReference type="ARBA" id="ARBA00022801"/>
    </source>
</evidence>
<evidence type="ECO:0000256" key="9">
    <source>
        <dbReference type="HAMAP-Rule" id="MF_01855"/>
    </source>
</evidence>
<dbReference type="HAMAP" id="MF_01855">
    <property type="entry name" value="FBPase_class1"/>
    <property type="match status" value="1"/>
</dbReference>
<evidence type="ECO:0000259" key="12">
    <source>
        <dbReference type="Pfam" id="PF18913"/>
    </source>
</evidence>
<keyword evidence="4 9" id="KW-0963">Cytoplasm</keyword>
<dbReference type="GO" id="GO:0005737">
    <property type="term" value="C:cytoplasm"/>
    <property type="evidence" value="ECO:0007669"/>
    <property type="project" value="UniProtKB-SubCell"/>
</dbReference>
<dbReference type="GO" id="GO:0042132">
    <property type="term" value="F:fructose 1,6-bisphosphate 1-phosphatase activity"/>
    <property type="evidence" value="ECO:0007669"/>
    <property type="project" value="UniProtKB-UniRule"/>
</dbReference>
<dbReference type="InterPro" id="IPR044015">
    <property type="entry name" value="FBPase_C_dom"/>
</dbReference>
<dbReference type="CDD" id="cd00354">
    <property type="entry name" value="FBPase"/>
    <property type="match status" value="1"/>
</dbReference>
<evidence type="ECO:0000256" key="2">
    <source>
        <dbReference type="ARBA" id="ARBA00005215"/>
    </source>
</evidence>
<dbReference type="AlphaFoldDB" id="A0A2V2N3V2"/>
<keyword evidence="14" id="KW-1185">Reference proteome</keyword>
<dbReference type="InterPro" id="IPR033391">
    <property type="entry name" value="FBPase_N"/>
</dbReference>
<feature type="binding site" evidence="9">
    <location>
        <position position="246"/>
    </location>
    <ligand>
        <name>Mg(2+)</name>
        <dbReference type="ChEBI" id="CHEBI:18420"/>
        <label>2</label>
    </ligand>
</feature>
<dbReference type="EMBL" id="QGMY01000003">
    <property type="protein sequence ID" value="PWR73240.1"/>
    <property type="molecule type" value="Genomic_DNA"/>
</dbReference>
<dbReference type="GO" id="GO:0006002">
    <property type="term" value="P:fructose 6-phosphate metabolic process"/>
    <property type="evidence" value="ECO:0007669"/>
    <property type="project" value="TreeGrafter"/>
</dbReference>
<evidence type="ECO:0000256" key="7">
    <source>
        <dbReference type="ARBA" id="ARBA00022842"/>
    </source>
</evidence>
<evidence type="ECO:0000313" key="13">
    <source>
        <dbReference type="EMBL" id="PWR73240.1"/>
    </source>
</evidence>
<dbReference type="GO" id="GO:0005986">
    <property type="term" value="P:sucrose biosynthetic process"/>
    <property type="evidence" value="ECO:0007669"/>
    <property type="project" value="TreeGrafter"/>
</dbReference>
<organism evidence="13 14">
    <name type="scientific">Methanospirillum lacunae</name>
    <dbReference type="NCBI Taxonomy" id="668570"/>
    <lineage>
        <taxon>Archaea</taxon>
        <taxon>Methanobacteriati</taxon>
        <taxon>Methanobacteriota</taxon>
        <taxon>Stenosarchaea group</taxon>
        <taxon>Methanomicrobia</taxon>
        <taxon>Methanomicrobiales</taxon>
        <taxon>Methanospirillaceae</taxon>
        <taxon>Methanospirillum</taxon>
    </lineage>
</organism>
<dbReference type="GO" id="GO:0030388">
    <property type="term" value="P:fructose 1,6-bisphosphate metabolic process"/>
    <property type="evidence" value="ECO:0007669"/>
    <property type="project" value="TreeGrafter"/>
</dbReference>
<dbReference type="RefSeq" id="WP_109967894.1">
    <property type="nucleotide sequence ID" value="NZ_CP176093.1"/>
</dbReference>
<dbReference type="PROSITE" id="PS00124">
    <property type="entry name" value="FBPASE"/>
    <property type="match status" value="1"/>
</dbReference>
<dbReference type="EC" id="3.1.3.11" evidence="9"/>
<keyword evidence="6 9" id="KW-0378">Hydrolase</keyword>
<evidence type="ECO:0000256" key="5">
    <source>
        <dbReference type="ARBA" id="ARBA00022723"/>
    </source>
</evidence>
<feature type="binding site" evidence="9">
    <location>
        <begin position="102"/>
        <end position="105"/>
    </location>
    <ligand>
        <name>substrate</name>
    </ligand>
</feature>
<feature type="binding site" evidence="9">
    <location>
        <position position="240"/>
    </location>
    <ligand>
        <name>substrate</name>
    </ligand>
</feature>
<protein>
    <recommendedName>
        <fullName evidence="9">Fructose-1,6-bisphosphatase class 1</fullName>
        <shortName evidence="9">FBPase class 1</shortName>
        <ecNumber evidence="9">3.1.3.11</ecNumber>
    </recommendedName>
    <alternativeName>
        <fullName evidence="9">D-fructose-1,6-bisphosphate 1-phosphohydrolase class 1</fullName>
    </alternativeName>
</protein>
<comment type="caution">
    <text evidence="9">Lacks conserved residue(s) required for the propagation of feature annotation.</text>
</comment>
<feature type="binding site" evidence="9">
    <location>
        <position position="102"/>
    </location>
    <ligand>
        <name>Mg(2+)</name>
        <dbReference type="ChEBI" id="CHEBI:18420"/>
        <label>2</label>
    </ligand>
</feature>
<dbReference type="Gene3D" id="3.30.540.10">
    <property type="entry name" value="Fructose-1,6-Bisphosphatase, subunit A, domain 1"/>
    <property type="match status" value="1"/>
</dbReference>
<feature type="binding site" evidence="9">
    <location>
        <position position="79"/>
    </location>
    <ligand>
        <name>Mg(2+)</name>
        <dbReference type="ChEBI" id="CHEBI:18420"/>
        <label>1</label>
    </ligand>
</feature>
<comment type="subunit">
    <text evidence="9">Homotetramer.</text>
</comment>
<comment type="similarity">
    <text evidence="3 9 10">Belongs to the FBPase class 1 family.</text>
</comment>
<feature type="domain" description="Fructose-1-6-bisphosphatase class I N-terminal" evidence="11">
    <location>
        <begin position="31"/>
        <end position="170"/>
    </location>
</feature>
<comment type="subcellular location">
    <subcellularLocation>
        <location evidence="9">Cytoplasm</location>
    </subcellularLocation>
</comment>
<evidence type="ECO:0000256" key="10">
    <source>
        <dbReference type="RuleBase" id="RU000508"/>
    </source>
</evidence>
<comment type="cofactor">
    <cofactor evidence="9">
        <name>Mg(2+)</name>
        <dbReference type="ChEBI" id="CHEBI:18420"/>
    </cofactor>
    <text evidence="9">Binds 2 magnesium ions per subunit.</text>
</comment>
<evidence type="ECO:0000259" key="11">
    <source>
        <dbReference type="Pfam" id="PF00316"/>
    </source>
</evidence>
<dbReference type="InterPro" id="IPR028343">
    <property type="entry name" value="FBPtase"/>
</dbReference>
<evidence type="ECO:0000313" key="14">
    <source>
        <dbReference type="Proteomes" id="UP000245657"/>
    </source>
</evidence>
<accession>A0A2V2N3V2</accession>
<name>A0A2V2N3V2_9EURY</name>
<dbReference type="Pfam" id="PF00316">
    <property type="entry name" value="FBPase"/>
    <property type="match status" value="1"/>
</dbReference>
<dbReference type="GO" id="GO:0000287">
    <property type="term" value="F:magnesium ion binding"/>
    <property type="evidence" value="ECO:0007669"/>
    <property type="project" value="UniProtKB-UniRule"/>
</dbReference>
<feature type="domain" description="Fructose-1-6-bisphosphatase class 1 C-terminal" evidence="12">
    <location>
        <begin position="177"/>
        <end position="297"/>
    </location>
</feature>
<evidence type="ECO:0000256" key="8">
    <source>
        <dbReference type="ARBA" id="ARBA00023277"/>
    </source>
</evidence>
<feature type="binding site" evidence="9">
    <location>
        <position position="99"/>
    </location>
    <ligand>
        <name>Mg(2+)</name>
        <dbReference type="ChEBI" id="CHEBI:18420"/>
        <label>1</label>
    </ligand>
</feature>
<gene>
    <name evidence="9" type="primary">fbp</name>
    <name evidence="13" type="ORF">DK846_05300</name>
</gene>
<sequence length="300" mass="33565">MVYLQKYLEDCGCDPDLVQLIRLISRQMEPIRKAFLDNQFYEHTLNASGEVQAALDKWADAHLIKVIGESGYVREIASEEQEDIIRFENSRREYAMVMDPLDGSSLISTNLAVGTIVGIYESGGVMQKGSNLKAACYTLFGPLTVLVVSVGKGVQSFAWDPKSEHYYLLKKSFDIPEGKIYGSGGVYKDYIPAHEKVLSYFDEKGFKVRYSGSFVADCHQLLVYGGIYTYPALKKSPKGKLRLLFEANPLGYIITQAGGAITDGYQSPLDIQPEKVHQRTPIYIGSAGIIKKIEEIYREQ</sequence>
<evidence type="ECO:0000256" key="3">
    <source>
        <dbReference type="ARBA" id="ARBA00010941"/>
    </source>
</evidence>
<dbReference type="GO" id="GO:0006094">
    <property type="term" value="P:gluconeogenesis"/>
    <property type="evidence" value="ECO:0007669"/>
    <property type="project" value="UniProtKB-UniRule"/>
</dbReference>
<comment type="catalytic activity">
    <reaction evidence="1 9">
        <text>beta-D-fructose 1,6-bisphosphate + H2O = beta-D-fructose 6-phosphate + phosphate</text>
        <dbReference type="Rhea" id="RHEA:11064"/>
        <dbReference type="ChEBI" id="CHEBI:15377"/>
        <dbReference type="ChEBI" id="CHEBI:32966"/>
        <dbReference type="ChEBI" id="CHEBI:43474"/>
        <dbReference type="ChEBI" id="CHEBI:57634"/>
        <dbReference type="EC" id="3.1.3.11"/>
    </reaction>
</comment>
<dbReference type="InterPro" id="IPR000146">
    <property type="entry name" value="FBPase_class-1"/>
</dbReference>
<keyword evidence="7 9" id="KW-0460">Magnesium</keyword>
<dbReference type="GO" id="GO:0006000">
    <property type="term" value="P:fructose metabolic process"/>
    <property type="evidence" value="ECO:0007669"/>
    <property type="project" value="TreeGrafter"/>
</dbReference>
<keyword evidence="8 9" id="KW-0119">Carbohydrate metabolism</keyword>
<dbReference type="PIRSF" id="PIRSF500210">
    <property type="entry name" value="FBPtase"/>
    <property type="match status" value="1"/>
</dbReference>